<dbReference type="AlphaFoldDB" id="A0A3B0CAH0"/>
<sequence length="161" mass="18771">MQSKVFEISVTGTYHALLLPEEIVLPFLEKNLKRVQAKATFKGKELTFHGAIQKRNGKYYMMFGKRYQKELGVFPNDYFQLQFFEDTSKYGVEMPEELDAVLKSDYEANEIFESFTPGKKRGIIYMILGYKNSQTRIDKSILVCENLKRGVRNNPELLKSF</sequence>
<proteinExistence type="predicted"/>
<reference evidence="1 2" key="1">
    <citation type="submission" date="2018-10" db="EMBL/GenBank/DDBJ databases">
        <title>Ulvibacterium marinum gen. nov., sp. nov., a novel marine bacterium of the family Flavobacteriaceae, isolated from a culture of the green alga Ulva prolifera.</title>
        <authorList>
            <person name="Zhang Z."/>
        </authorList>
    </citation>
    <scope>NUCLEOTIDE SEQUENCE [LARGE SCALE GENOMIC DNA]</scope>
    <source>
        <strain evidence="1 2">CCMM003</strain>
    </source>
</reference>
<gene>
    <name evidence="1" type="ORF">D7Z94_12250</name>
</gene>
<dbReference type="EMBL" id="RBCJ01000002">
    <property type="protein sequence ID" value="RKN81668.1"/>
    <property type="molecule type" value="Genomic_DNA"/>
</dbReference>
<accession>A0A3B0CAH0</accession>
<dbReference type="RefSeq" id="WP_120711821.1">
    <property type="nucleotide sequence ID" value="NZ_CANMKH010000010.1"/>
</dbReference>
<organism evidence="1 2">
    <name type="scientific">Ulvibacterium marinum</name>
    <dbReference type="NCBI Taxonomy" id="2419782"/>
    <lineage>
        <taxon>Bacteria</taxon>
        <taxon>Pseudomonadati</taxon>
        <taxon>Bacteroidota</taxon>
        <taxon>Flavobacteriia</taxon>
        <taxon>Flavobacteriales</taxon>
        <taxon>Flavobacteriaceae</taxon>
        <taxon>Ulvibacterium</taxon>
    </lineage>
</organism>
<name>A0A3B0CAH0_9FLAO</name>
<dbReference type="Proteomes" id="UP000276603">
    <property type="component" value="Unassembled WGS sequence"/>
</dbReference>
<evidence type="ECO:0008006" key="3">
    <source>
        <dbReference type="Google" id="ProtNLM"/>
    </source>
</evidence>
<evidence type="ECO:0000313" key="1">
    <source>
        <dbReference type="EMBL" id="RKN81668.1"/>
    </source>
</evidence>
<comment type="caution">
    <text evidence="1">The sequence shown here is derived from an EMBL/GenBank/DDBJ whole genome shotgun (WGS) entry which is preliminary data.</text>
</comment>
<evidence type="ECO:0000313" key="2">
    <source>
        <dbReference type="Proteomes" id="UP000276603"/>
    </source>
</evidence>
<dbReference type="OrthoDB" id="959664at2"/>
<protein>
    <recommendedName>
        <fullName evidence="3">DUF1905 domain-containing protein</fullName>
    </recommendedName>
</protein>
<dbReference type="Pfam" id="PF13376">
    <property type="entry name" value="OmdA"/>
    <property type="match status" value="1"/>
</dbReference>
<keyword evidence="2" id="KW-1185">Reference proteome</keyword>